<dbReference type="PROSITE" id="PS51787">
    <property type="entry name" value="LON_N"/>
    <property type="match status" value="1"/>
</dbReference>
<name>A0A094PZC6_9ZZZZ</name>
<dbReference type="Pfam" id="PF02190">
    <property type="entry name" value="LON_substr_bdg"/>
    <property type="match status" value="1"/>
</dbReference>
<dbReference type="PANTHER" id="PTHR46732:SF8">
    <property type="entry name" value="ATP-DEPENDENT PROTEASE LA (LON) DOMAIN PROTEIN"/>
    <property type="match status" value="1"/>
</dbReference>
<evidence type="ECO:0000313" key="2">
    <source>
        <dbReference type="EMBL" id="KGA17195.1"/>
    </source>
</evidence>
<dbReference type="EMBL" id="JNSL01000066">
    <property type="protein sequence ID" value="KGA17195.1"/>
    <property type="molecule type" value="Genomic_DNA"/>
</dbReference>
<feature type="domain" description="Lon N-terminal" evidence="1">
    <location>
        <begin position="1"/>
        <end position="192"/>
    </location>
</feature>
<reference evidence="2" key="1">
    <citation type="submission" date="2014-06" db="EMBL/GenBank/DDBJ databases">
        <title>Key roles for freshwater Actinobacteria revealed by deep metagenomic sequencing.</title>
        <authorList>
            <person name="Ghai R."/>
            <person name="Mizuno C.M."/>
            <person name="Picazo A."/>
            <person name="Camacho A."/>
            <person name="Rodriguez-Valera F."/>
        </authorList>
    </citation>
    <scope>NUCLEOTIDE SEQUENCE</scope>
</reference>
<dbReference type="InterPro" id="IPR046336">
    <property type="entry name" value="Lon_prtase_N_sf"/>
</dbReference>
<dbReference type="Gene3D" id="2.30.130.40">
    <property type="entry name" value="LON domain-like"/>
    <property type="match status" value="1"/>
</dbReference>
<comment type="caution">
    <text evidence="2">The sequence shown here is derived from an EMBL/GenBank/DDBJ whole genome shotgun (WGS) entry which is preliminary data.</text>
</comment>
<protein>
    <recommendedName>
        <fullName evidence="1">Lon N-terminal domain-containing protein</fullName>
    </recommendedName>
</protein>
<dbReference type="AlphaFoldDB" id="A0A094PZC6"/>
<proteinExistence type="predicted"/>
<evidence type="ECO:0000259" key="1">
    <source>
        <dbReference type="PROSITE" id="PS51787"/>
    </source>
</evidence>
<gene>
    <name evidence="2" type="ORF">GM51_10905</name>
</gene>
<organism evidence="2">
    <name type="scientific">freshwater metagenome</name>
    <dbReference type="NCBI Taxonomy" id="449393"/>
    <lineage>
        <taxon>unclassified sequences</taxon>
        <taxon>metagenomes</taxon>
        <taxon>ecological metagenomes</taxon>
    </lineage>
</organism>
<dbReference type="SUPFAM" id="SSF88697">
    <property type="entry name" value="PUA domain-like"/>
    <property type="match status" value="1"/>
</dbReference>
<dbReference type="SMART" id="SM00464">
    <property type="entry name" value="LON"/>
    <property type="match status" value="1"/>
</dbReference>
<dbReference type="PANTHER" id="PTHR46732">
    <property type="entry name" value="ATP-DEPENDENT PROTEASE LA (LON) DOMAIN PROTEIN"/>
    <property type="match status" value="1"/>
</dbReference>
<dbReference type="InterPro" id="IPR015947">
    <property type="entry name" value="PUA-like_sf"/>
</dbReference>
<accession>A0A094PZC6</accession>
<sequence length="213" mass="23620">MPMFPLGSVLLPAMPLPLRIFEPRYLKLLGDLMGSENPEFGVVLIERGDEVGGGEKRMTLGTIASVINIGTTQEFYGLESFGTQRFRVTSWLPDDPYPLAVIELVPDLVWDDTLLDSKNQLETKVRQLLAFASEFTNLQFGASTELSDDPMQACWQLAGILPIGELDQMDLLNSASAEELISRTFEIVTTADQTLRDIMAQQGEWGNPTFTDS</sequence>
<dbReference type="InterPro" id="IPR003111">
    <property type="entry name" value="Lon_prtase_N"/>
</dbReference>